<keyword evidence="4" id="KW-1185">Reference proteome</keyword>
<gene>
    <name evidence="3" type="ORF">ACHHYP_14158</name>
</gene>
<dbReference type="InterPro" id="IPR029021">
    <property type="entry name" value="Prot-tyrosine_phosphatase-like"/>
</dbReference>
<dbReference type="CDD" id="cd19757">
    <property type="entry name" value="Bbox1"/>
    <property type="match status" value="1"/>
</dbReference>
<keyword evidence="1" id="KW-0479">Metal-binding</keyword>
<dbReference type="SUPFAM" id="SSF52799">
    <property type="entry name" value="(Phosphotyrosine protein) phosphatases II"/>
    <property type="match status" value="1"/>
</dbReference>
<evidence type="ECO:0000256" key="1">
    <source>
        <dbReference type="PROSITE-ProRule" id="PRU00024"/>
    </source>
</evidence>
<dbReference type="GO" id="GO:0008270">
    <property type="term" value="F:zinc ion binding"/>
    <property type="evidence" value="ECO:0007669"/>
    <property type="project" value="UniProtKB-KW"/>
</dbReference>
<comment type="caution">
    <text evidence="3">The sequence shown here is derived from an EMBL/GenBank/DDBJ whole genome shotgun (WGS) entry which is preliminary data.</text>
</comment>
<dbReference type="InterPro" id="IPR000315">
    <property type="entry name" value="Znf_B-box"/>
</dbReference>
<keyword evidence="1" id="KW-0863">Zinc-finger</keyword>
<evidence type="ECO:0000313" key="4">
    <source>
        <dbReference type="Proteomes" id="UP000243579"/>
    </source>
</evidence>
<accession>A0A1V9YDQ8</accession>
<dbReference type="Gene3D" id="3.90.190.10">
    <property type="entry name" value="Protein tyrosine phosphatase superfamily"/>
    <property type="match status" value="1"/>
</dbReference>
<sequence length="884" mass="98485">MAGADDPPPDRASSPDTAPSLLICEECAKRPAAYHCDDCALTLCINCSEAIHLIPSLSAHVVRGVRIGDIGYMVIPRTDIARIARRPPPPAIAKLELHGFRYGQPVAFRDGDLGRGLLFGLALSRPDDQPRMGPCNGQFVRVLWLRGVLPLPNQCFLAVLTLPAHWPVRLEAYVSVYHAYRMTVLAEKTARKLWRREKYAGRLRRLRDQKAFPTDAIVDEVLRAVEHDGVGVTAAHMETERFLSAVVAGTLDGDEAEPESDAPYPPATRARLVLLPAAALSRPQDVAATCLARVVRHMVGLYIGYAWSAWRRWVAAGQARDHAAFLSAQATVLQRWIRRRWQGWQEAQLRAARSSGLSALEALRRYQDRQVSVQRIHEIWAKTLRRLQQRGVAVWKQAADALKATDVARPPDAPWHPALGIRLLKLPKAYAFMKSDGSLGVEDIAKYKQFRINHAGPTAVSYWIVRERILMGKYPQGPAFPEKKRKADQGHVASRADSLTCILLEQVGTFVCLMPRDELCAYEATLEAAAPQAAFTFEAQLAERHAKLTAELEKAVTAAQKYVVSATKSWQQQAERDANTEEFVRDLMLKKKSAAEANLRTALENQRRLQPVRVMHCPLPKAEAPPEETLLELLPALEDRLRAGENMYVFSRQGRGRAAMVAALLLGRLYGLSAQQALERTQRCHDAQKALANLPSTRLVSAPESLDQIRAVHQQLASTATIYEPVATSDGDDYLVLRRQRRGLAVQTFAATKGFMVDEFPSVTQQTADRAALAAANRTALKEKRALQLRVRRAMEGVERGIMLGEETWSRFELPIWTELLHMRASEVDGRRRWREIEEAAERARMTGEDLCIFWPEDAVAVIDEPPATEPLPVPTIAADLAAA</sequence>
<dbReference type="EMBL" id="JNBR01002050">
    <property type="protein sequence ID" value="OQR83883.1"/>
    <property type="molecule type" value="Genomic_DNA"/>
</dbReference>
<reference evidence="3 4" key="1">
    <citation type="journal article" date="2014" name="Genome Biol. Evol.">
        <title>The secreted proteins of Achlya hypogyna and Thraustotheca clavata identify the ancestral oomycete secretome and reveal gene acquisitions by horizontal gene transfer.</title>
        <authorList>
            <person name="Misner I."/>
            <person name="Blouin N."/>
            <person name="Leonard G."/>
            <person name="Richards T.A."/>
            <person name="Lane C.E."/>
        </authorList>
    </citation>
    <scope>NUCLEOTIDE SEQUENCE [LARGE SCALE GENOMIC DNA]</scope>
    <source>
        <strain evidence="3 4">ATCC 48635</strain>
    </source>
</reference>
<keyword evidence="1" id="KW-0862">Zinc</keyword>
<dbReference type="PROSITE" id="PS50119">
    <property type="entry name" value="ZF_BBOX"/>
    <property type="match status" value="1"/>
</dbReference>
<name>A0A1V9YDQ8_ACHHY</name>
<proteinExistence type="predicted"/>
<dbReference type="AlphaFoldDB" id="A0A1V9YDQ8"/>
<evidence type="ECO:0000313" key="3">
    <source>
        <dbReference type="EMBL" id="OQR83883.1"/>
    </source>
</evidence>
<dbReference type="OrthoDB" id="2017893at2759"/>
<protein>
    <recommendedName>
        <fullName evidence="2">B box-type domain-containing protein</fullName>
    </recommendedName>
</protein>
<evidence type="ECO:0000259" key="2">
    <source>
        <dbReference type="PROSITE" id="PS50119"/>
    </source>
</evidence>
<dbReference type="Proteomes" id="UP000243579">
    <property type="component" value="Unassembled WGS sequence"/>
</dbReference>
<organism evidence="3 4">
    <name type="scientific">Achlya hypogyna</name>
    <name type="common">Oomycete</name>
    <name type="synonym">Protoachlya hypogyna</name>
    <dbReference type="NCBI Taxonomy" id="1202772"/>
    <lineage>
        <taxon>Eukaryota</taxon>
        <taxon>Sar</taxon>
        <taxon>Stramenopiles</taxon>
        <taxon>Oomycota</taxon>
        <taxon>Saprolegniomycetes</taxon>
        <taxon>Saprolegniales</taxon>
        <taxon>Achlyaceae</taxon>
        <taxon>Achlya</taxon>
    </lineage>
</organism>
<feature type="domain" description="B box-type" evidence="2">
    <location>
        <begin position="19"/>
        <end position="65"/>
    </location>
</feature>